<evidence type="ECO:0008006" key="4">
    <source>
        <dbReference type="Google" id="ProtNLM"/>
    </source>
</evidence>
<dbReference type="InterPro" id="IPR035965">
    <property type="entry name" value="PAS-like_dom_sf"/>
</dbReference>
<keyword evidence="3" id="KW-1185">Reference proteome</keyword>
<dbReference type="EMBL" id="BSDS01000002">
    <property type="protein sequence ID" value="GLI39125.1"/>
    <property type="molecule type" value="Genomic_DNA"/>
</dbReference>
<feature type="region of interest" description="Disordered" evidence="1">
    <location>
        <begin position="181"/>
        <end position="202"/>
    </location>
</feature>
<evidence type="ECO:0000313" key="2">
    <source>
        <dbReference type="EMBL" id="GLI39125.1"/>
    </source>
</evidence>
<dbReference type="AlphaFoldDB" id="A0A9W6G1H8"/>
<dbReference type="RefSeq" id="WP_214185256.1">
    <property type="nucleotide sequence ID" value="NZ_BSDS01000002.1"/>
</dbReference>
<dbReference type="SUPFAM" id="SSF55785">
    <property type="entry name" value="PYP-like sensor domain (PAS domain)"/>
    <property type="match status" value="1"/>
</dbReference>
<accession>A0A9W6G1H8</accession>
<evidence type="ECO:0000313" key="3">
    <source>
        <dbReference type="Proteomes" id="UP001144352"/>
    </source>
</evidence>
<evidence type="ECO:0000256" key="1">
    <source>
        <dbReference type="SAM" id="MobiDB-lite"/>
    </source>
</evidence>
<comment type="caution">
    <text evidence="2">The sequence shown here is derived from an EMBL/GenBank/DDBJ whole genome shotgun (WGS) entry which is preliminary data.</text>
</comment>
<dbReference type="Gene3D" id="3.30.450.20">
    <property type="entry name" value="PAS domain"/>
    <property type="match status" value="1"/>
</dbReference>
<sequence length="202" mass="22613">MDWALSDGRTEPPMCPVQLRSQSERKLDALLRHMGAGAVFVDADLKVVECNETFSRMFDEDTLSVYQSRPGLAGARLDRLIPFAERFRSVLDTGEDARRETLQVEDRIYSTIIFTIDPHRLVGGIVRDVTSAEISRAQIAHLAQEVIHRHLELVQEVACRLGESMADTEILLRSLADGNVAQDKGTETRTTPAGNHDRRPCD</sequence>
<organism evidence="2 3">
    <name type="scientific">Geobacter hydrogenophilus</name>
    <dbReference type="NCBI Taxonomy" id="40983"/>
    <lineage>
        <taxon>Bacteria</taxon>
        <taxon>Pseudomonadati</taxon>
        <taxon>Thermodesulfobacteriota</taxon>
        <taxon>Desulfuromonadia</taxon>
        <taxon>Geobacterales</taxon>
        <taxon>Geobacteraceae</taxon>
        <taxon>Geobacter</taxon>
    </lineage>
</organism>
<proteinExistence type="predicted"/>
<reference evidence="2" key="1">
    <citation type="submission" date="2022-12" db="EMBL/GenBank/DDBJ databases">
        <title>Reference genome sequencing for broad-spectrum identification of bacterial and archaeal isolates by mass spectrometry.</title>
        <authorList>
            <person name="Sekiguchi Y."/>
            <person name="Tourlousse D.M."/>
        </authorList>
    </citation>
    <scope>NUCLEOTIDE SEQUENCE</scope>
    <source>
        <strain evidence="2">H2</strain>
    </source>
</reference>
<protein>
    <recommendedName>
        <fullName evidence="4">PAS domain-containing protein</fullName>
    </recommendedName>
</protein>
<name>A0A9W6G1H8_9BACT</name>
<dbReference type="Proteomes" id="UP001144352">
    <property type="component" value="Unassembled WGS sequence"/>
</dbReference>
<gene>
    <name evidence="2" type="ORF">GHYDROH2_26260</name>
</gene>